<protein>
    <submittedName>
        <fullName evidence="1">Uncharacterized protein</fullName>
    </submittedName>
</protein>
<comment type="caution">
    <text evidence="1">The sequence shown here is derived from an EMBL/GenBank/DDBJ whole genome shotgun (WGS) entry which is preliminary data.</text>
</comment>
<reference evidence="1 2" key="1">
    <citation type="submission" date="2023-07" db="EMBL/GenBank/DDBJ databases">
        <title>Sorghum-associated microbial communities from plants grown in Nebraska, USA.</title>
        <authorList>
            <person name="Schachtman D."/>
        </authorList>
    </citation>
    <scope>NUCLEOTIDE SEQUENCE [LARGE SCALE GENOMIC DNA]</scope>
    <source>
        <strain evidence="1 2">CC523</strain>
    </source>
</reference>
<organism evidence="1 2">
    <name type="scientific">Paenarthrobacter nicotinovorans</name>
    <name type="common">Arthrobacter nicotinovorans</name>
    <dbReference type="NCBI Taxonomy" id="29320"/>
    <lineage>
        <taxon>Bacteria</taxon>
        <taxon>Bacillati</taxon>
        <taxon>Actinomycetota</taxon>
        <taxon>Actinomycetes</taxon>
        <taxon>Micrococcales</taxon>
        <taxon>Micrococcaceae</taxon>
        <taxon>Paenarthrobacter</taxon>
    </lineage>
</organism>
<dbReference type="EMBL" id="JAUSSW010000004">
    <property type="protein sequence ID" value="MDQ0102314.1"/>
    <property type="molecule type" value="Genomic_DNA"/>
</dbReference>
<proteinExistence type="predicted"/>
<keyword evidence="2" id="KW-1185">Reference proteome</keyword>
<sequence length="61" mass="6847">MIRSPRRAPHIRQRPAEGMPVGGWAAADLKLHPLWYAELAKAGIEFPISGDQQPERKDVTE</sequence>
<accession>A0ABT9TM56</accession>
<name>A0ABT9TM56_PAENI</name>
<gene>
    <name evidence="1" type="ORF">J2T10_001960</name>
</gene>
<evidence type="ECO:0000313" key="2">
    <source>
        <dbReference type="Proteomes" id="UP001244563"/>
    </source>
</evidence>
<evidence type="ECO:0000313" key="1">
    <source>
        <dbReference type="EMBL" id="MDQ0102314.1"/>
    </source>
</evidence>
<dbReference type="Proteomes" id="UP001244563">
    <property type="component" value="Unassembled WGS sequence"/>
</dbReference>